<feature type="region of interest" description="Disordered" evidence="2">
    <location>
        <begin position="404"/>
        <end position="430"/>
    </location>
</feature>
<dbReference type="Proteomes" id="UP000655287">
    <property type="component" value="Unassembled WGS sequence"/>
</dbReference>
<evidence type="ECO:0000256" key="1">
    <source>
        <dbReference type="PROSITE-ProRule" id="PRU00325"/>
    </source>
</evidence>
<feature type="compositionally biased region" description="Low complexity" evidence="2">
    <location>
        <begin position="122"/>
        <end position="140"/>
    </location>
</feature>
<sequence>MSEGADSVPLVIERWSRDQVLALAPDASSQKGAHSVSGPAKWPAAGLAAGLLWGECKGSGATPYRACVDLAEPAYRCSCPSRKFPCKHALGLLLLWSADGVPPADAPPWAAEWLEQRRARAAKAASPAPEAAGPPAAAADGARRDAGGGDQQAAARRAAQREERVAAGLSELERWLADQIAHGVAGARQGAPAQWTDLARRLVDAQAAGVAGVVSRLPSVLTAEDWPARLLGEYGLLHLLATGYHRAPELPGPLRDTVRSRVGFQVAREEVLAGPVLRDRWHVLGHRDDQQDNLMSRRVWLKGESTGRFALVLSFAPPGQALDASLVSGSRVEAELAFYPGAAPLRALVAARHGALPATTPPGGGVAEALAEVAAALAGDPWLDSWPVLLSGVVPARGRDGWLLGHPPGPSAAPAAEGGPVAEDDEPAGPAVDGLALHPAGGTPWRLLAVSGGHPLTVAAEWTPDGLRPLSAWAEDGEVVLL</sequence>
<keyword evidence="1" id="KW-0862">Zinc</keyword>
<keyword evidence="5" id="KW-1185">Reference proteome</keyword>
<organism evidence="4 5">
    <name type="scientific">Sphaerisporangium rufum</name>
    <dbReference type="NCBI Taxonomy" id="1381558"/>
    <lineage>
        <taxon>Bacteria</taxon>
        <taxon>Bacillati</taxon>
        <taxon>Actinomycetota</taxon>
        <taxon>Actinomycetes</taxon>
        <taxon>Streptosporangiales</taxon>
        <taxon>Streptosporangiaceae</taxon>
        <taxon>Sphaerisporangium</taxon>
    </lineage>
</organism>
<feature type="compositionally biased region" description="Low complexity" evidence="2">
    <location>
        <begin position="412"/>
        <end position="421"/>
    </location>
</feature>
<dbReference type="GO" id="GO:0008270">
    <property type="term" value="F:zinc ion binding"/>
    <property type="evidence" value="ECO:0007669"/>
    <property type="project" value="UniProtKB-KW"/>
</dbReference>
<dbReference type="Pfam" id="PF04434">
    <property type="entry name" value="SWIM"/>
    <property type="match status" value="1"/>
</dbReference>
<comment type="caution">
    <text evidence="4">The sequence shown here is derived from an EMBL/GenBank/DDBJ whole genome shotgun (WGS) entry which is preliminary data.</text>
</comment>
<gene>
    <name evidence="4" type="ORF">Sru01_36560</name>
</gene>
<evidence type="ECO:0000313" key="5">
    <source>
        <dbReference type="Proteomes" id="UP000655287"/>
    </source>
</evidence>
<feature type="region of interest" description="Disordered" evidence="2">
    <location>
        <begin position="120"/>
        <end position="160"/>
    </location>
</feature>
<protein>
    <recommendedName>
        <fullName evidence="3">SWIM-type domain-containing protein</fullName>
    </recommendedName>
</protein>
<dbReference type="EMBL" id="BOOU01000052">
    <property type="protein sequence ID" value="GII78674.1"/>
    <property type="molecule type" value="Genomic_DNA"/>
</dbReference>
<name>A0A919V0E1_9ACTN</name>
<dbReference type="AlphaFoldDB" id="A0A919V0E1"/>
<keyword evidence="1" id="KW-0479">Metal-binding</keyword>
<dbReference type="InterPro" id="IPR007527">
    <property type="entry name" value="Znf_SWIM"/>
</dbReference>
<evidence type="ECO:0000259" key="3">
    <source>
        <dbReference type="PROSITE" id="PS50966"/>
    </source>
</evidence>
<reference evidence="4" key="1">
    <citation type="submission" date="2021-01" db="EMBL/GenBank/DDBJ databases">
        <title>Whole genome shotgun sequence of Sphaerisporangium rufum NBRC 109079.</title>
        <authorList>
            <person name="Komaki H."/>
            <person name="Tamura T."/>
        </authorList>
    </citation>
    <scope>NUCLEOTIDE SEQUENCE</scope>
    <source>
        <strain evidence="4">NBRC 109079</strain>
    </source>
</reference>
<proteinExistence type="predicted"/>
<evidence type="ECO:0000256" key="2">
    <source>
        <dbReference type="SAM" id="MobiDB-lite"/>
    </source>
</evidence>
<keyword evidence="1" id="KW-0863">Zinc-finger</keyword>
<dbReference type="PROSITE" id="PS50966">
    <property type="entry name" value="ZF_SWIM"/>
    <property type="match status" value="1"/>
</dbReference>
<feature type="domain" description="SWIM-type" evidence="3">
    <location>
        <begin position="64"/>
        <end position="97"/>
    </location>
</feature>
<accession>A0A919V0E1</accession>
<evidence type="ECO:0000313" key="4">
    <source>
        <dbReference type="EMBL" id="GII78674.1"/>
    </source>
</evidence>